<dbReference type="InterPro" id="IPR049192">
    <property type="entry name" value="DUF4246_C"/>
</dbReference>
<feature type="compositionally biased region" description="Low complexity" evidence="1">
    <location>
        <begin position="80"/>
        <end position="96"/>
    </location>
</feature>
<dbReference type="EMBL" id="JAUEDM010000002">
    <property type="protein sequence ID" value="KAK3325080.1"/>
    <property type="molecule type" value="Genomic_DNA"/>
</dbReference>
<evidence type="ECO:0000259" key="2">
    <source>
        <dbReference type="Pfam" id="PF14033"/>
    </source>
</evidence>
<evidence type="ECO:0000256" key="1">
    <source>
        <dbReference type="SAM" id="MobiDB-lite"/>
    </source>
</evidence>
<dbReference type="Proteomes" id="UP001283341">
    <property type="component" value="Unassembled WGS sequence"/>
</dbReference>
<dbReference type="InterPro" id="IPR025340">
    <property type="entry name" value="DUF4246"/>
</dbReference>
<evidence type="ECO:0000313" key="4">
    <source>
        <dbReference type="Proteomes" id="UP001283341"/>
    </source>
</evidence>
<reference evidence="3" key="2">
    <citation type="submission" date="2023-06" db="EMBL/GenBank/DDBJ databases">
        <authorList>
            <consortium name="Lawrence Berkeley National Laboratory"/>
            <person name="Haridas S."/>
            <person name="Hensen N."/>
            <person name="Bonometti L."/>
            <person name="Westerberg I."/>
            <person name="Brannstrom I.O."/>
            <person name="Guillou S."/>
            <person name="Cros-Aarteil S."/>
            <person name="Calhoun S."/>
            <person name="Kuo A."/>
            <person name="Mondo S."/>
            <person name="Pangilinan J."/>
            <person name="Riley R."/>
            <person name="Labutti K."/>
            <person name="Andreopoulos B."/>
            <person name="Lipzen A."/>
            <person name="Chen C."/>
            <person name="Yanf M."/>
            <person name="Daum C."/>
            <person name="Ng V."/>
            <person name="Clum A."/>
            <person name="Steindorff A."/>
            <person name="Ohm R."/>
            <person name="Martin F."/>
            <person name="Silar P."/>
            <person name="Natvig D."/>
            <person name="Lalanne C."/>
            <person name="Gautier V."/>
            <person name="Ament-Velasquez S.L."/>
            <person name="Kruys A."/>
            <person name="Hutchinson M.I."/>
            <person name="Powell A.J."/>
            <person name="Barry K."/>
            <person name="Miller A.N."/>
            <person name="Grigoriev I.V."/>
            <person name="Debuchy R."/>
            <person name="Gladieux P."/>
            <person name="Thoren M.H."/>
            <person name="Johannesson H."/>
        </authorList>
    </citation>
    <scope>NUCLEOTIDE SEQUENCE</scope>
    <source>
        <strain evidence="3">CBS 118394</strain>
    </source>
</reference>
<dbReference type="PANTHER" id="PTHR33119">
    <property type="entry name" value="IFI3P"/>
    <property type="match status" value="1"/>
</dbReference>
<proteinExistence type="predicted"/>
<accession>A0AAE0IHM0</accession>
<comment type="caution">
    <text evidence="3">The sequence shown here is derived from an EMBL/GenBank/DDBJ whole genome shotgun (WGS) entry which is preliminary data.</text>
</comment>
<protein>
    <recommendedName>
        <fullName evidence="2">DUF4246 domain-containing protein</fullName>
    </recommendedName>
</protein>
<keyword evidence="4" id="KW-1185">Reference proteome</keyword>
<evidence type="ECO:0000313" key="3">
    <source>
        <dbReference type="EMBL" id="KAK3325080.1"/>
    </source>
</evidence>
<dbReference type="Pfam" id="PF14033">
    <property type="entry name" value="DUF4246"/>
    <property type="match status" value="1"/>
</dbReference>
<reference evidence="3" key="1">
    <citation type="journal article" date="2023" name="Mol. Phylogenet. Evol.">
        <title>Genome-scale phylogeny and comparative genomics of the fungal order Sordariales.</title>
        <authorList>
            <person name="Hensen N."/>
            <person name="Bonometti L."/>
            <person name="Westerberg I."/>
            <person name="Brannstrom I.O."/>
            <person name="Guillou S."/>
            <person name="Cros-Aarteil S."/>
            <person name="Calhoun S."/>
            <person name="Haridas S."/>
            <person name="Kuo A."/>
            <person name="Mondo S."/>
            <person name="Pangilinan J."/>
            <person name="Riley R."/>
            <person name="LaButti K."/>
            <person name="Andreopoulos B."/>
            <person name="Lipzen A."/>
            <person name="Chen C."/>
            <person name="Yan M."/>
            <person name="Daum C."/>
            <person name="Ng V."/>
            <person name="Clum A."/>
            <person name="Steindorff A."/>
            <person name="Ohm R.A."/>
            <person name="Martin F."/>
            <person name="Silar P."/>
            <person name="Natvig D.O."/>
            <person name="Lalanne C."/>
            <person name="Gautier V."/>
            <person name="Ament-Velasquez S.L."/>
            <person name="Kruys A."/>
            <person name="Hutchinson M.I."/>
            <person name="Powell A.J."/>
            <person name="Barry K."/>
            <person name="Miller A.N."/>
            <person name="Grigoriev I.V."/>
            <person name="Debuchy R."/>
            <person name="Gladieux P."/>
            <person name="Hiltunen Thoren M."/>
            <person name="Johannesson H."/>
        </authorList>
    </citation>
    <scope>NUCLEOTIDE SEQUENCE</scope>
    <source>
        <strain evidence="3">CBS 118394</strain>
    </source>
</reference>
<gene>
    <name evidence="3" type="ORF">B0H66DRAFT_636573</name>
</gene>
<dbReference type="PANTHER" id="PTHR33119:SF1">
    <property type="entry name" value="FE2OG DIOXYGENASE DOMAIN-CONTAINING PROTEIN"/>
    <property type="match status" value="1"/>
</dbReference>
<feature type="domain" description="DUF4246" evidence="2">
    <location>
        <begin position="103"/>
        <end position="175"/>
    </location>
</feature>
<feature type="compositionally biased region" description="Polar residues" evidence="1">
    <location>
        <begin position="97"/>
        <end position="108"/>
    </location>
</feature>
<sequence length="241" mass="26638">MFSILSRMAWQLRREGYGPRVEHIFNPSGGSYVWNDKKWKARFQTTAAALLLLRAQAYTEDEQLVLALLSATCNASNPDSATSESASATSNSFSSSQQPTRRQVTDSEGQVGPGAFHWMEQIYGASLQFGFSSPCVQNYGSVATPEGRLLAFPNVFYHKVSGFRLKDPTKPGHSNPVAKLSDGSSIFPPELAQLLLERGLLFGHDDEQRQQELNEAIAAGKLRAAKLPAEVFNMVRREVKR</sequence>
<dbReference type="AlphaFoldDB" id="A0AAE0IHM0"/>
<organism evidence="3 4">
    <name type="scientific">Apodospora peruviana</name>
    <dbReference type="NCBI Taxonomy" id="516989"/>
    <lineage>
        <taxon>Eukaryota</taxon>
        <taxon>Fungi</taxon>
        <taxon>Dikarya</taxon>
        <taxon>Ascomycota</taxon>
        <taxon>Pezizomycotina</taxon>
        <taxon>Sordariomycetes</taxon>
        <taxon>Sordariomycetidae</taxon>
        <taxon>Sordariales</taxon>
        <taxon>Lasiosphaeriaceae</taxon>
        <taxon>Apodospora</taxon>
    </lineage>
</organism>
<name>A0AAE0IHM0_9PEZI</name>
<feature type="region of interest" description="Disordered" evidence="1">
    <location>
        <begin position="79"/>
        <end position="110"/>
    </location>
</feature>